<organism evidence="1 2">
    <name type="scientific">Parabacteroides distasonis</name>
    <dbReference type="NCBI Taxonomy" id="823"/>
    <lineage>
        <taxon>Bacteria</taxon>
        <taxon>Pseudomonadati</taxon>
        <taxon>Bacteroidota</taxon>
        <taxon>Bacteroidia</taxon>
        <taxon>Bacteroidales</taxon>
        <taxon>Tannerellaceae</taxon>
        <taxon>Parabacteroides</taxon>
    </lineage>
</organism>
<evidence type="ECO:0000313" key="1">
    <source>
        <dbReference type="EMBL" id="OUP16881.1"/>
    </source>
</evidence>
<accession>A0A1Y4IGT2</accession>
<name>A0A1Y4IGT2_PARDI</name>
<evidence type="ECO:0000313" key="2">
    <source>
        <dbReference type="Proteomes" id="UP000195950"/>
    </source>
</evidence>
<gene>
    <name evidence="1" type="ORF">B5F32_14710</name>
</gene>
<dbReference type="EMBL" id="NFJX01000014">
    <property type="protein sequence ID" value="OUP16881.1"/>
    <property type="molecule type" value="Genomic_DNA"/>
</dbReference>
<sequence length="66" mass="7831">MENVIPMKSIINYFRKRKEERLRERCVKYAIKAHEGRDKGFTVSDSAQDIELYIKDGMTSQGKRHQ</sequence>
<reference evidence="2" key="1">
    <citation type="submission" date="2017-04" db="EMBL/GenBank/DDBJ databases">
        <title>Function of individual gut microbiota members based on whole genome sequencing of pure cultures obtained from chicken caecum.</title>
        <authorList>
            <person name="Medvecky M."/>
            <person name="Cejkova D."/>
            <person name="Polansky O."/>
            <person name="Karasova D."/>
            <person name="Kubasova T."/>
            <person name="Cizek A."/>
            <person name="Rychlik I."/>
        </authorList>
    </citation>
    <scope>NUCLEOTIDE SEQUENCE [LARGE SCALE GENOMIC DNA]</scope>
    <source>
        <strain evidence="2">An199</strain>
    </source>
</reference>
<comment type="caution">
    <text evidence="1">The sequence shown here is derived from an EMBL/GenBank/DDBJ whole genome shotgun (WGS) entry which is preliminary data.</text>
</comment>
<proteinExistence type="predicted"/>
<protein>
    <submittedName>
        <fullName evidence="1">Uncharacterized protein</fullName>
    </submittedName>
</protein>
<dbReference type="AlphaFoldDB" id="A0A1Y4IGT2"/>
<dbReference type="Proteomes" id="UP000195950">
    <property type="component" value="Unassembled WGS sequence"/>
</dbReference>